<dbReference type="GO" id="GO:0046417">
    <property type="term" value="P:chorismate metabolic process"/>
    <property type="evidence" value="ECO:0007669"/>
    <property type="project" value="InterPro"/>
</dbReference>
<dbReference type="Gene3D" id="3.40.50.720">
    <property type="entry name" value="NAD(P)-binding Rossmann-like Domain"/>
    <property type="match status" value="1"/>
</dbReference>
<protein>
    <submittedName>
        <fullName evidence="5">Prephenate dehydrogenase</fullName>
        <ecNumber evidence="5">1.3.1.12</ecNumber>
    </submittedName>
</protein>
<sequence>MTALRRAVVVGGRGTVGTMLTDLLRGSGIATTAIDPVPGDGDAVRGDITAPDAGIAAAVMAADLVVLAVPEPVALRALEPLAPLLRPGAVLADTLSVKSRFAARLGDLPATVEQVGLNPMFAPDLGMAGRPVAAVVTRGGPGVTAVLDMVRSWGGRVVPCNPEEHDTTTAATQALTHAAVLSFGLALTRLGVDAERLAATAPPPHTTLLALLARITGGSPEVYLDVQAANPHAPAARQALADGLRAFATAVEGGELTAVFDQVRAWFGTGFEAYRRRGRELSTTTHTGEIPMSEHRLSDLRAELDRLDQVLLDTIRRRLECGVQIAEHKAANDVPMMQPARVALVTDRAAGYGREHGVDPAFLVRMYELIIAEMCRVEDLVIAQAAGVR</sequence>
<dbReference type="InterPro" id="IPR036263">
    <property type="entry name" value="Chorismate_II_sf"/>
</dbReference>
<dbReference type="GO" id="GO:0004106">
    <property type="term" value="F:chorismate mutase activity"/>
    <property type="evidence" value="ECO:0007669"/>
    <property type="project" value="InterPro"/>
</dbReference>
<dbReference type="InterPro" id="IPR036979">
    <property type="entry name" value="CM_dom_sf"/>
</dbReference>
<dbReference type="InterPro" id="IPR046825">
    <property type="entry name" value="PDH_C"/>
</dbReference>
<dbReference type="InterPro" id="IPR008927">
    <property type="entry name" value="6-PGluconate_DH-like_C_sf"/>
</dbReference>
<dbReference type="GO" id="GO:0008977">
    <property type="term" value="F:prephenate dehydrogenase (NAD+) activity"/>
    <property type="evidence" value="ECO:0007669"/>
    <property type="project" value="UniProtKB-EC"/>
</dbReference>
<comment type="similarity">
    <text evidence="1">Belongs to the prephenate/arogenate dehydrogenase family.</text>
</comment>
<organism evidence="5 6">
    <name type="scientific">Kutzneria kofuensis</name>
    <dbReference type="NCBI Taxonomy" id="103725"/>
    <lineage>
        <taxon>Bacteria</taxon>
        <taxon>Bacillati</taxon>
        <taxon>Actinomycetota</taxon>
        <taxon>Actinomycetes</taxon>
        <taxon>Pseudonocardiales</taxon>
        <taxon>Pseudonocardiaceae</taxon>
        <taxon>Kutzneria</taxon>
    </lineage>
</organism>
<dbReference type="SUPFAM" id="SSF48600">
    <property type="entry name" value="Chorismate mutase II"/>
    <property type="match status" value="1"/>
</dbReference>
<dbReference type="InterPro" id="IPR050812">
    <property type="entry name" value="Preph/Arog_dehydrog"/>
</dbReference>
<dbReference type="GO" id="GO:0004665">
    <property type="term" value="F:prephenate dehydrogenase (NADP+) activity"/>
    <property type="evidence" value="ECO:0007669"/>
    <property type="project" value="InterPro"/>
</dbReference>
<reference evidence="5 6" key="1">
    <citation type="submission" date="2020-08" db="EMBL/GenBank/DDBJ databases">
        <title>Sequencing the genomes of 1000 actinobacteria strains.</title>
        <authorList>
            <person name="Klenk H.-P."/>
        </authorList>
    </citation>
    <scope>NUCLEOTIDE SEQUENCE [LARGE SCALE GENOMIC DNA]</scope>
    <source>
        <strain evidence="5 6">DSM 43851</strain>
    </source>
</reference>
<dbReference type="InterPro" id="IPR036291">
    <property type="entry name" value="NAD(P)-bd_dom_sf"/>
</dbReference>
<dbReference type="Proteomes" id="UP000585638">
    <property type="component" value="Unassembled WGS sequence"/>
</dbReference>
<accession>A0A7W9KC75</accession>
<dbReference type="PANTHER" id="PTHR21363">
    <property type="entry name" value="PREPHENATE DEHYDROGENASE"/>
    <property type="match status" value="1"/>
</dbReference>
<dbReference type="GO" id="GO:0009697">
    <property type="term" value="P:salicylic acid biosynthetic process"/>
    <property type="evidence" value="ECO:0007669"/>
    <property type="project" value="InterPro"/>
</dbReference>
<dbReference type="Pfam" id="PF01817">
    <property type="entry name" value="CM_2"/>
    <property type="match status" value="1"/>
</dbReference>
<evidence type="ECO:0000259" key="4">
    <source>
        <dbReference type="PROSITE" id="PS51176"/>
    </source>
</evidence>
<dbReference type="SUPFAM" id="SSF51735">
    <property type="entry name" value="NAD(P)-binding Rossmann-fold domains"/>
    <property type="match status" value="1"/>
</dbReference>
<dbReference type="RefSeq" id="WP_221337886.1">
    <property type="nucleotide sequence ID" value="NZ_BAAAWY010000008.1"/>
</dbReference>
<dbReference type="PROSITE" id="PS51168">
    <property type="entry name" value="CHORISMATE_MUT_2"/>
    <property type="match status" value="1"/>
</dbReference>
<evidence type="ECO:0000259" key="3">
    <source>
        <dbReference type="PROSITE" id="PS51168"/>
    </source>
</evidence>
<dbReference type="InterPro" id="IPR003099">
    <property type="entry name" value="Prephen_DH"/>
</dbReference>
<dbReference type="GO" id="GO:0006571">
    <property type="term" value="P:tyrosine biosynthetic process"/>
    <property type="evidence" value="ECO:0007669"/>
    <property type="project" value="InterPro"/>
</dbReference>
<dbReference type="Gene3D" id="1.10.3660.10">
    <property type="entry name" value="6-phosphogluconate dehydrogenase C-terminal like domain"/>
    <property type="match status" value="1"/>
</dbReference>
<proteinExistence type="inferred from homology"/>
<dbReference type="SMART" id="SM00830">
    <property type="entry name" value="CM_2"/>
    <property type="match status" value="1"/>
</dbReference>
<evidence type="ECO:0000256" key="2">
    <source>
        <dbReference type="ARBA" id="ARBA00023002"/>
    </source>
</evidence>
<keyword evidence="2 5" id="KW-0560">Oxidoreductase</keyword>
<dbReference type="GO" id="GO:0016835">
    <property type="term" value="F:carbon-oxygen lyase activity"/>
    <property type="evidence" value="ECO:0007669"/>
    <property type="project" value="InterPro"/>
</dbReference>
<evidence type="ECO:0000313" key="6">
    <source>
        <dbReference type="Proteomes" id="UP000585638"/>
    </source>
</evidence>
<dbReference type="Pfam" id="PF20463">
    <property type="entry name" value="PDH_C"/>
    <property type="match status" value="1"/>
</dbReference>
<gene>
    <name evidence="5" type="ORF">BJ998_001103</name>
</gene>
<dbReference type="InterPro" id="IPR008241">
    <property type="entry name" value="Isochorismate_pyruvate-lyase"/>
</dbReference>
<feature type="domain" description="Chorismate mutase" evidence="3">
    <location>
        <begin position="291"/>
        <end position="382"/>
    </location>
</feature>
<evidence type="ECO:0000256" key="1">
    <source>
        <dbReference type="ARBA" id="ARBA00007964"/>
    </source>
</evidence>
<comment type="caution">
    <text evidence="5">The sequence shown here is derived from an EMBL/GenBank/DDBJ whole genome shotgun (WGS) entry which is preliminary data.</text>
</comment>
<dbReference type="InterPro" id="IPR002701">
    <property type="entry name" value="CM_II_prokaryot"/>
</dbReference>
<dbReference type="NCBIfam" id="TIGR01803">
    <property type="entry name" value="CM-like"/>
    <property type="match status" value="1"/>
</dbReference>
<dbReference type="AlphaFoldDB" id="A0A7W9KC75"/>
<name>A0A7W9KC75_9PSEU</name>
<dbReference type="PROSITE" id="PS51176">
    <property type="entry name" value="PDH_ADH"/>
    <property type="match status" value="1"/>
</dbReference>
<dbReference type="InterPro" id="IPR046826">
    <property type="entry name" value="PDH_N"/>
</dbReference>
<dbReference type="Gene3D" id="1.20.59.10">
    <property type="entry name" value="Chorismate mutase"/>
    <property type="match status" value="1"/>
</dbReference>
<dbReference type="EMBL" id="JACHIR010000001">
    <property type="protein sequence ID" value="MBB5889907.1"/>
    <property type="molecule type" value="Genomic_DNA"/>
</dbReference>
<dbReference type="SUPFAM" id="SSF48179">
    <property type="entry name" value="6-phosphogluconate dehydrogenase C-terminal domain-like"/>
    <property type="match status" value="1"/>
</dbReference>
<dbReference type="Pfam" id="PF02153">
    <property type="entry name" value="PDH_N"/>
    <property type="match status" value="1"/>
</dbReference>
<feature type="domain" description="Prephenate/arogenate dehydrogenase" evidence="4">
    <location>
        <begin position="5"/>
        <end position="281"/>
    </location>
</feature>
<dbReference type="PANTHER" id="PTHR21363:SF0">
    <property type="entry name" value="PREPHENATE DEHYDROGENASE [NADP(+)]"/>
    <property type="match status" value="1"/>
</dbReference>
<dbReference type="EC" id="1.3.1.12" evidence="5"/>
<evidence type="ECO:0000313" key="5">
    <source>
        <dbReference type="EMBL" id="MBB5889907.1"/>
    </source>
</evidence>
<keyword evidence="6" id="KW-1185">Reference proteome</keyword>
<dbReference type="GO" id="GO:0070403">
    <property type="term" value="F:NAD+ binding"/>
    <property type="evidence" value="ECO:0007669"/>
    <property type="project" value="InterPro"/>
</dbReference>